<comment type="caution">
    <text evidence="2">The sequence shown here is derived from an EMBL/GenBank/DDBJ whole genome shotgun (WGS) entry which is preliminary data.</text>
</comment>
<dbReference type="SUPFAM" id="SSF53335">
    <property type="entry name" value="S-adenosyl-L-methionine-dependent methyltransferases"/>
    <property type="match status" value="2"/>
</dbReference>
<gene>
    <name evidence="2" type="ORF">ACFOLH_14415</name>
</gene>
<proteinExistence type="predicted"/>
<dbReference type="Pfam" id="PF06634">
    <property type="entry name" value="DUF1156"/>
    <property type="match status" value="1"/>
</dbReference>
<accession>A0ABV7WKV4</accession>
<evidence type="ECO:0000313" key="2">
    <source>
        <dbReference type="EMBL" id="MFC3689542.1"/>
    </source>
</evidence>
<protein>
    <submittedName>
        <fullName evidence="2">DUF1156 domain-containing protein</fullName>
    </submittedName>
</protein>
<name>A0ABV7WKV4_9MICO</name>
<dbReference type="InterPro" id="IPR009537">
    <property type="entry name" value="DUF1156"/>
</dbReference>
<dbReference type="RefSeq" id="WP_340291711.1">
    <property type="nucleotide sequence ID" value="NZ_JBBEOI010000047.1"/>
</dbReference>
<reference evidence="3" key="1">
    <citation type="journal article" date="2019" name="Int. J. Syst. Evol. Microbiol.">
        <title>The Global Catalogue of Microorganisms (GCM) 10K type strain sequencing project: providing services to taxonomists for standard genome sequencing and annotation.</title>
        <authorList>
            <consortium name="The Broad Institute Genomics Platform"/>
            <consortium name="The Broad Institute Genome Sequencing Center for Infectious Disease"/>
            <person name="Wu L."/>
            <person name="Ma J."/>
        </authorList>
    </citation>
    <scope>NUCLEOTIDE SEQUENCE [LARGE SCALE GENOMIC DNA]</scope>
    <source>
        <strain evidence="3">NCAIM B.02333</strain>
    </source>
</reference>
<organism evidence="2 3">
    <name type="scientific">Aquipuribacter hungaricus</name>
    <dbReference type="NCBI Taxonomy" id="545624"/>
    <lineage>
        <taxon>Bacteria</taxon>
        <taxon>Bacillati</taxon>
        <taxon>Actinomycetota</taxon>
        <taxon>Actinomycetes</taxon>
        <taxon>Micrococcales</taxon>
        <taxon>Intrasporangiaceae</taxon>
        <taxon>Aquipuribacter</taxon>
    </lineage>
</organism>
<dbReference type="PROSITE" id="PS00092">
    <property type="entry name" value="N6_MTASE"/>
    <property type="match status" value="1"/>
</dbReference>
<dbReference type="InterPro" id="IPR029063">
    <property type="entry name" value="SAM-dependent_MTases_sf"/>
</dbReference>
<keyword evidence="3" id="KW-1185">Reference proteome</keyword>
<evidence type="ECO:0000313" key="3">
    <source>
        <dbReference type="Proteomes" id="UP001595685"/>
    </source>
</evidence>
<dbReference type="InterPro" id="IPR002052">
    <property type="entry name" value="DNA_methylase_N6_adenine_CS"/>
</dbReference>
<dbReference type="EMBL" id="JBHRWW010000010">
    <property type="protein sequence ID" value="MFC3689542.1"/>
    <property type="molecule type" value="Genomic_DNA"/>
</dbReference>
<evidence type="ECO:0000259" key="1">
    <source>
        <dbReference type="Pfam" id="PF06634"/>
    </source>
</evidence>
<feature type="domain" description="DUF1156" evidence="1">
    <location>
        <begin position="8"/>
        <end position="54"/>
    </location>
</feature>
<dbReference type="Gene3D" id="3.40.50.150">
    <property type="entry name" value="Vaccinia Virus protein VP39"/>
    <property type="match status" value="1"/>
</dbReference>
<dbReference type="Proteomes" id="UP001595685">
    <property type="component" value="Unassembled WGS sequence"/>
</dbReference>
<sequence>MTLLEQGFPFDAVSRLVAADRRSRDAAYQVHRWWARRPPALVRAALIAARIPADTTVAAFRAAYGSTAPLLTGTTVLDPFAGGGTTLVEAARLGAIPVGRDIDPLAVLLVGHQLEPARAEAVQASGERLLAHLRVSLGDQWESTDADWAPLHYFTIPVVMCSECDHAGPLYRSLVIGRSTGAAGGVVRDAEVSAFCPDCYTTHSLKATAKTLTCCGHRRPLHAATYIKGRYRCPGCKAPSDHERLQTGAAPRVLVGVEETSVNRGTRRRIRPATDEDLHHEHRAAAWLAARAGRPLPLDRPIVTAPGDNRPVSHGITTIGMLHTARQAAYLAAAHDWIDDAGLDDGTERALRITVSSTVSSNNRLCGYATDYGRLAPLFSIRAFALPALTVELNPLNPSGGRGTLAAALLRTAKAADGTVRRHVLDSKNRPIAVSLGFPARNHPGAVATADSTSATRPDAPQADICLTDPPYYDFIPYDALSQVYRAWLPEQDLDAAPLLPAGDDPVADFGSRLGAALSTAAGSLKRDGLVAFTYKGGGDAWDAVGVALDEAKLRVTALWPVLADPHMGHHSHPGNCEYDLLIVARAVEQATPAEPTTSTVEWKHRLGDVSPADEKNFDHAMRIAGPRWGSPLAR</sequence>